<dbReference type="InterPro" id="IPR003838">
    <property type="entry name" value="ABC3_permease_C"/>
</dbReference>
<dbReference type="GO" id="GO:0005886">
    <property type="term" value="C:plasma membrane"/>
    <property type="evidence" value="ECO:0007669"/>
    <property type="project" value="UniProtKB-SubCell"/>
</dbReference>
<comment type="subcellular location">
    <subcellularLocation>
        <location evidence="1 6">Cell membrane</location>
        <topology evidence="1 6">Multi-pass membrane protein</topology>
    </subcellularLocation>
</comment>
<dbReference type="PIRSF" id="PIRSF018968">
    <property type="entry name" value="ABC_permease_BceB"/>
    <property type="match status" value="1"/>
</dbReference>
<keyword evidence="5 6" id="KW-0472">Membrane</keyword>
<dbReference type="GO" id="GO:0055085">
    <property type="term" value="P:transmembrane transport"/>
    <property type="evidence" value="ECO:0007669"/>
    <property type="project" value="UniProtKB-UniRule"/>
</dbReference>
<feature type="transmembrane region" description="Helical" evidence="6">
    <location>
        <begin position="113"/>
        <end position="138"/>
    </location>
</feature>
<feature type="transmembrane region" description="Helical" evidence="6">
    <location>
        <begin position="287"/>
        <end position="309"/>
    </location>
</feature>
<feature type="transmembrane region" description="Helical" evidence="6">
    <location>
        <begin position="239"/>
        <end position="260"/>
    </location>
</feature>
<organism evidence="8 9">
    <name type="scientific">Candidatus Caccousia avicola</name>
    <dbReference type="NCBI Taxonomy" id="2840721"/>
    <lineage>
        <taxon>Bacteria</taxon>
        <taxon>Bacillati</taxon>
        <taxon>Bacillota</taxon>
        <taxon>Clostridia</taxon>
        <taxon>Eubacteriales</taxon>
        <taxon>Oscillospiraceae</taxon>
        <taxon>Oscillospiraceae incertae sedis</taxon>
        <taxon>Candidatus Caccousia</taxon>
    </lineage>
</organism>
<protein>
    <submittedName>
        <fullName evidence="8">ABC transporter permease</fullName>
    </submittedName>
</protein>
<evidence type="ECO:0000256" key="1">
    <source>
        <dbReference type="ARBA" id="ARBA00004651"/>
    </source>
</evidence>
<keyword evidence="4 6" id="KW-1133">Transmembrane helix</keyword>
<reference evidence="8" key="2">
    <citation type="journal article" date="2021" name="PeerJ">
        <title>Extensive microbial diversity within the chicken gut microbiome revealed by metagenomics and culture.</title>
        <authorList>
            <person name="Gilroy R."/>
            <person name="Ravi A."/>
            <person name="Getino M."/>
            <person name="Pursley I."/>
            <person name="Horton D.L."/>
            <person name="Alikhan N.F."/>
            <person name="Baker D."/>
            <person name="Gharbi K."/>
            <person name="Hall N."/>
            <person name="Watson M."/>
            <person name="Adriaenssens E.M."/>
            <person name="Foster-Nyarko E."/>
            <person name="Jarju S."/>
            <person name="Secka A."/>
            <person name="Antonio M."/>
            <person name="Oren A."/>
            <person name="Chaudhuri R.R."/>
            <person name="La Ragione R."/>
            <person name="Hildebrand F."/>
            <person name="Pallen M.J."/>
        </authorList>
    </citation>
    <scope>NUCLEOTIDE SEQUENCE</scope>
    <source>
        <strain evidence="8">ChiSxjej1B13-7958</strain>
    </source>
</reference>
<feature type="transmembrane region" description="Helical" evidence="6">
    <location>
        <begin position="158"/>
        <end position="179"/>
    </location>
</feature>
<evidence type="ECO:0000313" key="9">
    <source>
        <dbReference type="Proteomes" id="UP000824242"/>
    </source>
</evidence>
<keyword evidence="3 6" id="KW-0812">Transmembrane</keyword>
<gene>
    <name evidence="8" type="ORF">IAB89_03790</name>
</gene>
<evidence type="ECO:0000256" key="3">
    <source>
        <dbReference type="ARBA" id="ARBA00022692"/>
    </source>
</evidence>
<dbReference type="Pfam" id="PF02687">
    <property type="entry name" value="FtsX"/>
    <property type="match status" value="1"/>
</dbReference>
<feature type="transmembrane region" description="Helical" evidence="6">
    <location>
        <begin position="17"/>
        <end position="34"/>
    </location>
</feature>
<feature type="transmembrane region" description="Helical" evidence="6">
    <location>
        <begin position="60"/>
        <end position="79"/>
    </location>
</feature>
<dbReference type="InterPro" id="IPR027022">
    <property type="entry name" value="ABC_permease_BceB-typ"/>
</dbReference>
<feature type="transmembrane region" description="Helical" evidence="6">
    <location>
        <begin position="648"/>
        <end position="671"/>
    </location>
</feature>
<feature type="domain" description="ABC3 transporter permease C-terminal" evidence="7">
    <location>
        <begin position="64"/>
        <end position="182"/>
    </location>
</feature>
<keyword evidence="2 6" id="KW-1003">Cell membrane</keyword>
<feature type="transmembrane region" description="Helical" evidence="6">
    <location>
        <begin position="208"/>
        <end position="227"/>
    </location>
</feature>
<evidence type="ECO:0000259" key="7">
    <source>
        <dbReference type="Pfam" id="PF02687"/>
    </source>
</evidence>
<evidence type="ECO:0000313" key="8">
    <source>
        <dbReference type="EMBL" id="HIR46772.1"/>
    </source>
</evidence>
<dbReference type="PANTHER" id="PTHR46795:SF3">
    <property type="entry name" value="ABC TRANSPORTER PERMEASE"/>
    <property type="match status" value="1"/>
</dbReference>
<name>A0A9D1DE30_9FIRM</name>
<dbReference type="AlphaFoldDB" id="A0A9D1DE30"/>
<comment type="caution">
    <text evidence="8">The sequence shown here is derived from an EMBL/GenBank/DDBJ whole genome shotgun (WGS) entry which is preliminary data.</text>
</comment>
<dbReference type="EMBL" id="DVGZ01000039">
    <property type="protein sequence ID" value="HIR46772.1"/>
    <property type="molecule type" value="Genomic_DNA"/>
</dbReference>
<evidence type="ECO:0000256" key="4">
    <source>
        <dbReference type="ARBA" id="ARBA00022989"/>
    </source>
</evidence>
<evidence type="ECO:0000256" key="6">
    <source>
        <dbReference type="PIRNR" id="PIRNR018968"/>
    </source>
</evidence>
<feature type="transmembrane region" description="Helical" evidence="6">
    <location>
        <begin position="555"/>
        <end position="577"/>
    </location>
</feature>
<proteinExistence type="inferred from homology"/>
<dbReference type="Proteomes" id="UP000824242">
    <property type="component" value="Unassembled WGS sequence"/>
</dbReference>
<reference evidence="8" key="1">
    <citation type="submission" date="2020-10" db="EMBL/GenBank/DDBJ databases">
        <authorList>
            <person name="Gilroy R."/>
        </authorList>
    </citation>
    <scope>NUCLEOTIDE SEQUENCE</scope>
    <source>
        <strain evidence="8">ChiSxjej1B13-7958</strain>
    </source>
</reference>
<sequence>MLCKLAFRNVARSIRDFTVYFLTLAFGVCLFYVFNSIDAQQAMIALSDSQKFYVAQMTEIMAYVSVFVAVVFGLLVVYANRFLMKRRKRELGMYLLLGMERGGISRILIAETFLIGLFALAAGLTAGVFLSQIVSVFTARLFFEADLTSFHFILSPEAVGKTVLCFAVIFAVVIVFNMVSVSRCRLSELLTAGRKNESSGVRGRRISLILFLFSVLSLGAAYVWVLHTGLFSAELGKQIVLGCVGTVLFFFSLSGFLSALPRLFPRFYFRGLNCFILRQVNARVNTAALSMSVICLMLFLTISALAGGVSTSEGFSTQARANNPYSASLLYYVDQGAKPSLNMEQQLRADGVPYDEFVRSSSQMEIHTAEVVFEDGLHFFLEVGLPEEEGAFRKQGNSVFAPFCDVLAESEWNAMRRLANQPEVSVEEGEYLLWVEPAVVQELGSFYTSGLAVTVEGETFFPAQEACVSEPLSTGVNSIDILAVILPDEAAEKLPVLAELLNIQLLDGVKEEDFVEVLDEIYTRPREDMEKNWRPYDQKITRQSVMNSSIGAKTIVLFLGIYIGLVFLITSAAVLGLQQLSETADCAENYRLLRRLGAKEKAVRRALFAQIAMYVCLPLALALIHSAVGLEVLRRTFASEMAIDILPGALATAGILLLIYGGYLFATCFAAQGIIRSRRGE</sequence>
<evidence type="ECO:0000256" key="5">
    <source>
        <dbReference type="ARBA" id="ARBA00023136"/>
    </source>
</evidence>
<comment type="similarity">
    <text evidence="6">Belongs to the ABC-4 integral membrane protein family.</text>
</comment>
<evidence type="ECO:0000256" key="2">
    <source>
        <dbReference type="ARBA" id="ARBA00022475"/>
    </source>
</evidence>
<feature type="transmembrane region" description="Helical" evidence="6">
    <location>
        <begin position="607"/>
        <end position="628"/>
    </location>
</feature>
<keyword evidence="6" id="KW-0813">Transport</keyword>
<accession>A0A9D1DE30</accession>
<dbReference type="InterPro" id="IPR052536">
    <property type="entry name" value="ABC-4_Integral_Memb_Prot"/>
</dbReference>
<dbReference type="PANTHER" id="PTHR46795">
    <property type="entry name" value="ABC TRANSPORTER PERMEASE-RELATED-RELATED"/>
    <property type="match status" value="1"/>
</dbReference>